<dbReference type="EMBL" id="ADNS01000001">
    <property type="protein sequence ID" value="EFG82670.1"/>
    <property type="molecule type" value="Genomic_DNA"/>
</dbReference>
<keyword evidence="4" id="KW-0444">Lipid biosynthesis</keyword>
<dbReference type="Gene3D" id="1.20.120.1760">
    <property type="match status" value="1"/>
</dbReference>
<dbReference type="PANTHER" id="PTHR14269">
    <property type="entry name" value="CDP-DIACYLGLYCEROL--GLYCEROL-3-PHOSPHATE 3-PHOSPHATIDYLTRANSFERASE-RELATED"/>
    <property type="match status" value="1"/>
</dbReference>
<feature type="transmembrane region" description="Helical" evidence="14">
    <location>
        <begin position="177"/>
        <end position="196"/>
    </location>
</feature>
<evidence type="ECO:0000256" key="2">
    <source>
        <dbReference type="ARBA" id="ARBA00005074"/>
    </source>
</evidence>
<dbReference type="InterPro" id="IPR043130">
    <property type="entry name" value="CDP-OH_PTrfase_TM_dom"/>
</dbReference>
<evidence type="ECO:0000256" key="11">
    <source>
        <dbReference type="ARBA" id="ARBA00023264"/>
    </source>
</evidence>
<keyword evidence="16" id="KW-1185">Reference proteome</keyword>
<feature type="transmembrane region" description="Helical" evidence="14">
    <location>
        <begin position="44"/>
        <end position="71"/>
    </location>
</feature>
<name>A0ABN0AIP3_CORAM</name>
<keyword evidence="5 13" id="KW-0808">Transferase</keyword>
<evidence type="ECO:0000256" key="10">
    <source>
        <dbReference type="ARBA" id="ARBA00023209"/>
    </source>
</evidence>
<comment type="subcellular location">
    <subcellularLocation>
        <location evidence="1">Membrane</location>
        <topology evidence="1">Multi-pass membrane protein</topology>
    </subcellularLocation>
</comment>
<evidence type="ECO:0000256" key="4">
    <source>
        <dbReference type="ARBA" id="ARBA00022516"/>
    </source>
</evidence>
<organism evidence="15 16">
    <name type="scientific">Corynebacterium ammoniagenes DSM 20306</name>
    <dbReference type="NCBI Taxonomy" id="649754"/>
    <lineage>
        <taxon>Bacteria</taxon>
        <taxon>Bacillati</taxon>
        <taxon>Actinomycetota</taxon>
        <taxon>Actinomycetes</taxon>
        <taxon>Mycobacteriales</taxon>
        <taxon>Corynebacteriaceae</taxon>
        <taxon>Corynebacterium</taxon>
    </lineage>
</organism>
<evidence type="ECO:0000256" key="1">
    <source>
        <dbReference type="ARBA" id="ARBA00004141"/>
    </source>
</evidence>
<dbReference type="NCBIfam" id="TIGR00560">
    <property type="entry name" value="pgsA"/>
    <property type="match status" value="1"/>
</dbReference>
<dbReference type="InterPro" id="IPR004570">
    <property type="entry name" value="Phosphatidylglycerol_P_synth"/>
</dbReference>
<dbReference type="Proteomes" id="UP000006015">
    <property type="component" value="Unassembled WGS sequence"/>
</dbReference>
<keyword evidence="7 14" id="KW-1133">Transmembrane helix</keyword>
<comment type="similarity">
    <text evidence="3 13">Belongs to the CDP-alcohol phosphatidyltransferase class-I family.</text>
</comment>
<dbReference type="InterPro" id="IPR048254">
    <property type="entry name" value="CDP_ALCOHOL_P_TRANSF_CS"/>
</dbReference>
<dbReference type="PANTHER" id="PTHR14269:SF52">
    <property type="entry name" value="PHOSPHATIDYLGLYCEROPHOSPHATE SYNTHASE-RELATED"/>
    <property type="match status" value="1"/>
</dbReference>
<evidence type="ECO:0000313" key="16">
    <source>
        <dbReference type="Proteomes" id="UP000006015"/>
    </source>
</evidence>
<evidence type="ECO:0000256" key="8">
    <source>
        <dbReference type="ARBA" id="ARBA00023098"/>
    </source>
</evidence>
<dbReference type="Pfam" id="PF01066">
    <property type="entry name" value="CDP-OH_P_transf"/>
    <property type="match status" value="1"/>
</dbReference>
<evidence type="ECO:0000256" key="12">
    <source>
        <dbReference type="NCBIfam" id="TIGR00560"/>
    </source>
</evidence>
<comment type="caution">
    <text evidence="15">The sequence shown here is derived from an EMBL/GenBank/DDBJ whole genome shotgun (WGS) entry which is preliminary data.</text>
</comment>
<dbReference type="PIRSF" id="PIRSF000847">
    <property type="entry name" value="Phos_ph_gly_syn"/>
    <property type="match status" value="1"/>
</dbReference>
<keyword evidence="8" id="KW-0443">Lipid metabolism</keyword>
<comment type="pathway">
    <text evidence="2">Lipid metabolism; phospholipid metabolism.</text>
</comment>
<evidence type="ECO:0000256" key="3">
    <source>
        <dbReference type="ARBA" id="ARBA00010441"/>
    </source>
</evidence>
<feature type="transmembrane region" description="Helical" evidence="14">
    <location>
        <begin position="111"/>
        <end position="133"/>
    </location>
</feature>
<accession>A0ABN0AIP3</accession>
<keyword evidence="9 14" id="KW-0472">Membrane</keyword>
<keyword evidence="6 14" id="KW-0812">Transmembrane</keyword>
<dbReference type="PROSITE" id="PS00379">
    <property type="entry name" value="CDP_ALCOHOL_P_TRANSF"/>
    <property type="match status" value="1"/>
</dbReference>
<evidence type="ECO:0000256" key="14">
    <source>
        <dbReference type="SAM" id="Phobius"/>
    </source>
</evidence>
<sequence length="202" mass="22408">MNHEKYMHGIMSCVATSKESVNSSFESPKPSNWNLPNVLTSLRILFIPIFVWLVLAGFQWWAFGLFAVLMATDKLDGDIARARGLITDFGKIADPIADKALMTAALVSLNIVGVLPIWITVVILIREFGITLWRMWMLRNGKVVPASKGGKLKTVLQSFAVAMYLCPLPGWMDIPTYVVMLVAVAVTVVTGVQYLLDARKHN</sequence>
<evidence type="ECO:0000256" key="7">
    <source>
        <dbReference type="ARBA" id="ARBA00022989"/>
    </source>
</evidence>
<evidence type="ECO:0000256" key="6">
    <source>
        <dbReference type="ARBA" id="ARBA00022692"/>
    </source>
</evidence>
<evidence type="ECO:0000256" key="5">
    <source>
        <dbReference type="ARBA" id="ARBA00022679"/>
    </source>
</evidence>
<dbReference type="InterPro" id="IPR050324">
    <property type="entry name" value="CDP-alcohol_PTase-I"/>
</dbReference>
<protein>
    <recommendedName>
        <fullName evidence="12">CDP-diacylglycerol--glycerol-3-phosphate 3-phosphatidyltransferase</fullName>
        <ecNumber evidence="12">2.7.8.5</ecNumber>
    </recommendedName>
</protein>
<keyword evidence="11" id="KW-1208">Phospholipid metabolism</keyword>
<evidence type="ECO:0000313" key="15">
    <source>
        <dbReference type="EMBL" id="EFG82670.1"/>
    </source>
</evidence>
<proteinExistence type="inferred from homology"/>
<dbReference type="InterPro" id="IPR000462">
    <property type="entry name" value="CDP-OH_P_trans"/>
</dbReference>
<reference evidence="15 16" key="1">
    <citation type="submission" date="2010-04" db="EMBL/GenBank/DDBJ databases">
        <authorList>
            <person name="Weinstock G."/>
            <person name="Sodergren E."/>
            <person name="Clifton S."/>
            <person name="Fulton L."/>
            <person name="Fulton B."/>
            <person name="Courtney L."/>
            <person name="Fronick C."/>
            <person name="Harrison M."/>
            <person name="Strong C."/>
            <person name="Farmer C."/>
            <person name="Delahaunty K."/>
            <person name="Markovic C."/>
            <person name="Hall O."/>
            <person name="Minx P."/>
            <person name="Tomlinson C."/>
            <person name="Mitreva M."/>
            <person name="Hou S."/>
            <person name="Wollam A."/>
            <person name="Pepin K.H."/>
            <person name="Johnson M."/>
            <person name="Bhonagiri V."/>
            <person name="Zhang X."/>
            <person name="Suruliraj S."/>
            <person name="Warren W."/>
            <person name="Chinwalla A."/>
            <person name="Mardis E.R."/>
            <person name="Wilson R.K."/>
        </authorList>
    </citation>
    <scope>NUCLEOTIDE SEQUENCE [LARGE SCALE GENOMIC DNA]</scope>
    <source>
        <strain evidence="15 16">DSM 20306</strain>
    </source>
</reference>
<keyword evidence="10" id="KW-0594">Phospholipid biosynthesis</keyword>
<evidence type="ECO:0000256" key="13">
    <source>
        <dbReference type="RuleBase" id="RU003750"/>
    </source>
</evidence>
<evidence type="ECO:0000256" key="9">
    <source>
        <dbReference type="ARBA" id="ARBA00023136"/>
    </source>
</evidence>
<gene>
    <name evidence="15" type="primary">pgsA</name>
    <name evidence="15" type="ORF">HMPREF0281_00200</name>
</gene>
<dbReference type="EC" id="2.7.8.5" evidence="12"/>
<dbReference type="GO" id="GO:0008444">
    <property type="term" value="F:CDP-diacylglycerol-glycerol-3-phosphate 3-phosphatidyltransferase activity"/>
    <property type="evidence" value="ECO:0007669"/>
    <property type="project" value="UniProtKB-EC"/>
</dbReference>